<dbReference type="SUPFAM" id="SSF47648">
    <property type="entry name" value="Nucleoside phosphorylase/phosphoribosyltransferase N-terminal domain"/>
    <property type="match status" value="1"/>
</dbReference>
<evidence type="ECO:0000259" key="12">
    <source>
        <dbReference type="SMART" id="SM00941"/>
    </source>
</evidence>
<dbReference type="FunFam" id="3.40.1030.10:FF:000003">
    <property type="entry name" value="Pyrimidine-nucleoside phosphorylase"/>
    <property type="match status" value="1"/>
</dbReference>
<evidence type="ECO:0000256" key="6">
    <source>
        <dbReference type="ARBA" id="ARBA00011889"/>
    </source>
</evidence>
<accession>A0AAW9NXH2</accession>
<dbReference type="PANTHER" id="PTHR10515:SF0">
    <property type="entry name" value="THYMIDINE PHOSPHORYLASE"/>
    <property type="match status" value="1"/>
</dbReference>
<dbReference type="InterPro" id="IPR035902">
    <property type="entry name" value="Nuc_phospho_transferase"/>
</dbReference>
<dbReference type="RefSeq" id="WP_326123711.1">
    <property type="nucleotide sequence ID" value="NZ_JARSFG010000017.1"/>
</dbReference>
<dbReference type="Gene3D" id="1.20.970.10">
    <property type="entry name" value="Transferase, Pyrimidine Nucleoside Phosphorylase, Chain C"/>
    <property type="match status" value="1"/>
</dbReference>
<dbReference type="InterPro" id="IPR000312">
    <property type="entry name" value="Glycosyl_Trfase_fam3"/>
</dbReference>
<dbReference type="GO" id="GO:0006213">
    <property type="term" value="P:pyrimidine nucleoside metabolic process"/>
    <property type="evidence" value="ECO:0007669"/>
    <property type="project" value="InterPro"/>
</dbReference>
<protein>
    <recommendedName>
        <fullName evidence="7">Pyrimidine-nucleoside phosphorylase</fullName>
        <ecNumber evidence="6">2.4.2.2</ecNumber>
    </recommendedName>
</protein>
<comment type="catalytic activity">
    <reaction evidence="11">
        <text>thymidine + phosphate = 2-deoxy-alpha-D-ribose 1-phosphate + thymine</text>
        <dbReference type="Rhea" id="RHEA:16037"/>
        <dbReference type="ChEBI" id="CHEBI:17748"/>
        <dbReference type="ChEBI" id="CHEBI:17821"/>
        <dbReference type="ChEBI" id="CHEBI:43474"/>
        <dbReference type="ChEBI" id="CHEBI:57259"/>
        <dbReference type="EC" id="2.4.2.2"/>
    </reaction>
</comment>
<evidence type="ECO:0000256" key="11">
    <source>
        <dbReference type="ARBA" id="ARBA00048525"/>
    </source>
</evidence>
<feature type="domain" description="Pyrimidine nucleoside phosphorylase C-terminal" evidence="12">
    <location>
        <begin position="342"/>
        <end position="416"/>
    </location>
</feature>
<comment type="cofactor">
    <cofactor evidence="2">
        <name>K(+)</name>
        <dbReference type="ChEBI" id="CHEBI:29103"/>
    </cofactor>
</comment>
<comment type="subunit">
    <text evidence="5">Homodimer.</text>
</comment>
<evidence type="ECO:0000256" key="3">
    <source>
        <dbReference type="ARBA" id="ARBA00003877"/>
    </source>
</evidence>
<dbReference type="InterPro" id="IPR036566">
    <property type="entry name" value="PYNP-like_C_sf"/>
</dbReference>
<dbReference type="PROSITE" id="PS00647">
    <property type="entry name" value="THYMID_PHOSPHORYLASE"/>
    <property type="match status" value="1"/>
</dbReference>
<dbReference type="GO" id="GO:0004645">
    <property type="term" value="F:1,4-alpha-oligoglucan phosphorylase activity"/>
    <property type="evidence" value="ECO:0007669"/>
    <property type="project" value="InterPro"/>
</dbReference>
<evidence type="ECO:0000256" key="7">
    <source>
        <dbReference type="ARBA" id="ARBA00014680"/>
    </source>
</evidence>
<dbReference type="Gene3D" id="3.40.1030.10">
    <property type="entry name" value="Nucleoside phosphorylase/phosphoribosyltransferase catalytic domain"/>
    <property type="match status" value="1"/>
</dbReference>
<dbReference type="InterPro" id="IPR000053">
    <property type="entry name" value="Thymidine/pyrmidine_PPase"/>
</dbReference>
<evidence type="ECO:0000313" key="13">
    <source>
        <dbReference type="EMBL" id="MEC1179213.1"/>
    </source>
</evidence>
<dbReference type="InterPro" id="IPR018090">
    <property type="entry name" value="Pyrmidine_PPas_bac/euk"/>
</dbReference>
<dbReference type="InterPro" id="IPR017459">
    <property type="entry name" value="Glycosyl_Trfase_fam3_N_dom"/>
</dbReference>
<dbReference type="InterPro" id="IPR036320">
    <property type="entry name" value="Glycosyl_Trfase_fam3_N_dom_sf"/>
</dbReference>
<evidence type="ECO:0000256" key="9">
    <source>
        <dbReference type="ARBA" id="ARBA00022679"/>
    </source>
</evidence>
<dbReference type="Pfam" id="PF07831">
    <property type="entry name" value="PYNP_C"/>
    <property type="match status" value="1"/>
</dbReference>
<dbReference type="SUPFAM" id="SSF54680">
    <property type="entry name" value="Pyrimidine nucleoside phosphorylase C-terminal domain"/>
    <property type="match status" value="1"/>
</dbReference>
<evidence type="ECO:0000256" key="2">
    <source>
        <dbReference type="ARBA" id="ARBA00001958"/>
    </source>
</evidence>
<reference evidence="13 14" key="1">
    <citation type="submission" date="2023-03" db="EMBL/GenBank/DDBJ databases">
        <title>Bacillus Genome Sequencing.</title>
        <authorList>
            <person name="Dunlap C."/>
        </authorList>
    </citation>
    <scope>NUCLEOTIDE SEQUENCE [LARGE SCALE GENOMIC DNA]</scope>
    <source>
        <strain evidence="13 14">B-59205</strain>
    </source>
</reference>
<dbReference type="EMBL" id="JARSFG010000017">
    <property type="protein sequence ID" value="MEC1179213.1"/>
    <property type="molecule type" value="Genomic_DNA"/>
</dbReference>
<dbReference type="GO" id="GO:0009032">
    <property type="term" value="F:thymidine phosphorylase activity"/>
    <property type="evidence" value="ECO:0007669"/>
    <property type="project" value="TreeGrafter"/>
</dbReference>
<dbReference type="Pfam" id="PF00591">
    <property type="entry name" value="Glycos_transf_3"/>
    <property type="match status" value="1"/>
</dbReference>
<proteinExistence type="inferred from homology"/>
<keyword evidence="9 13" id="KW-0808">Transferase</keyword>
<evidence type="ECO:0000256" key="8">
    <source>
        <dbReference type="ARBA" id="ARBA00022676"/>
    </source>
</evidence>
<dbReference type="GO" id="GO:0005829">
    <property type="term" value="C:cytosol"/>
    <property type="evidence" value="ECO:0007669"/>
    <property type="project" value="TreeGrafter"/>
</dbReference>
<gene>
    <name evidence="13" type="ORF">P9B03_12020</name>
</gene>
<comment type="catalytic activity">
    <reaction evidence="1">
        <text>2'-deoxyuridine + phosphate = 2-deoxy-alpha-D-ribose 1-phosphate + uracil</text>
        <dbReference type="Rhea" id="RHEA:22824"/>
        <dbReference type="ChEBI" id="CHEBI:16450"/>
        <dbReference type="ChEBI" id="CHEBI:17568"/>
        <dbReference type="ChEBI" id="CHEBI:43474"/>
        <dbReference type="ChEBI" id="CHEBI:57259"/>
        <dbReference type="EC" id="2.4.2.2"/>
    </reaction>
</comment>
<evidence type="ECO:0000313" key="14">
    <source>
        <dbReference type="Proteomes" id="UP001344888"/>
    </source>
</evidence>
<dbReference type="PIRSF" id="PIRSF000478">
    <property type="entry name" value="TP_PyNP"/>
    <property type="match status" value="1"/>
</dbReference>
<comment type="function">
    <text evidence="3">Catalyzes phosphorolysis of the pyrimidine nucleosides uridine, thymidine and 2'-deoxyuridine with the formation of the corresponding pyrimidine base and ribose-1-phosphate.</text>
</comment>
<dbReference type="Gene3D" id="3.90.1170.30">
    <property type="entry name" value="Pyrimidine nucleoside phosphorylase-like, C-terminal domain"/>
    <property type="match status" value="1"/>
</dbReference>
<comment type="similarity">
    <text evidence="4">Belongs to the thymidine/pyrimidine-nucleoside phosphorylase family.</text>
</comment>
<evidence type="ECO:0000256" key="10">
    <source>
        <dbReference type="ARBA" id="ARBA00048453"/>
    </source>
</evidence>
<dbReference type="Pfam" id="PF02885">
    <property type="entry name" value="Glycos_trans_3N"/>
    <property type="match status" value="1"/>
</dbReference>
<dbReference type="PANTHER" id="PTHR10515">
    <property type="entry name" value="THYMIDINE PHOSPHORYLASE"/>
    <property type="match status" value="1"/>
</dbReference>
<sequence length="416" mass="45503">MNTVSIIEKKKLNQPLTKDEINYIIEGYTKGDIPDYQIAALLMAIRLNGMSDDETFYLTEAMINSGDRIDLSSIEGFKVDKHSTGGVGDKVTLMVAPILAALEIPVAKFSGRGLGITGGTVDKLESIQGFNVELSEEEFIHNVNKYGVAVSGQSKDLCPADKKLYALRDVTGTVDSTTLIASSIMSKKIASGSDGIVLDVKYGNGAFMKTKEDAKVLAEQMAKIGNAFGRDVQYELSDMNNPLGYAIGNKIEVLEVQELLSHHIKNNTDLYDKSLEIAAKMYSMATKESLENSLQKVKEVCDNKKALAKFNEWIASQSGAVEDIAFPKVKNVYKQNSHKSGVIKSVNAKMIGEISVELGAGRKTKESLLDYDAYIILHKKQGDSIVEGDLLVELGFNNDIDYKAQLEKALSAFEIE</sequence>
<keyword evidence="14" id="KW-1185">Reference proteome</keyword>
<dbReference type="InterPro" id="IPR017872">
    <property type="entry name" value="Pyrmidine_PPase_CS"/>
</dbReference>
<dbReference type="NCBIfam" id="TIGR02644">
    <property type="entry name" value="Y_phosphoryl"/>
    <property type="match status" value="1"/>
</dbReference>
<evidence type="ECO:0000256" key="1">
    <source>
        <dbReference type="ARBA" id="ARBA00001066"/>
    </source>
</evidence>
<dbReference type="Proteomes" id="UP001344888">
    <property type="component" value="Unassembled WGS sequence"/>
</dbReference>
<dbReference type="GO" id="GO:0006206">
    <property type="term" value="P:pyrimidine nucleobase metabolic process"/>
    <property type="evidence" value="ECO:0007669"/>
    <property type="project" value="InterPro"/>
</dbReference>
<comment type="caution">
    <text evidence="13">The sequence shown here is derived from an EMBL/GenBank/DDBJ whole genome shotgun (WGS) entry which is preliminary data.</text>
</comment>
<evidence type="ECO:0000256" key="4">
    <source>
        <dbReference type="ARBA" id="ARBA00006915"/>
    </source>
</evidence>
<dbReference type="AlphaFoldDB" id="A0AAW9NXH2"/>
<dbReference type="InterPro" id="IPR013102">
    <property type="entry name" value="PYNP_C"/>
</dbReference>
<dbReference type="EC" id="2.4.2.2" evidence="6"/>
<dbReference type="SMART" id="SM00941">
    <property type="entry name" value="PYNP_C"/>
    <property type="match status" value="1"/>
</dbReference>
<dbReference type="NCBIfam" id="NF004490">
    <property type="entry name" value="PRK05820.1"/>
    <property type="match status" value="1"/>
</dbReference>
<keyword evidence="8 13" id="KW-0328">Glycosyltransferase</keyword>
<comment type="catalytic activity">
    <reaction evidence="10">
        <text>uridine + phosphate = alpha-D-ribose 1-phosphate + uracil</text>
        <dbReference type="Rhea" id="RHEA:24388"/>
        <dbReference type="ChEBI" id="CHEBI:16704"/>
        <dbReference type="ChEBI" id="CHEBI:17568"/>
        <dbReference type="ChEBI" id="CHEBI:43474"/>
        <dbReference type="ChEBI" id="CHEBI:57720"/>
        <dbReference type="EC" id="2.4.2.2"/>
    </reaction>
</comment>
<organism evidence="13 14">
    <name type="scientific">Metasolibacillus meyeri</name>
    <dbReference type="NCBI Taxonomy" id="1071052"/>
    <lineage>
        <taxon>Bacteria</taxon>
        <taxon>Bacillati</taxon>
        <taxon>Bacillota</taxon>
        <taxon>Bacilli</taxon>
        <taxon>Bacillales</taxon>
        <taxon>Caryophanaceae</taxon>
        <taxon>Metasolibacillus</taxon>
    </lineage>
</organism>
<dbReference type="SUPFAM" id="SSF52418">
    <property type="entry name" value="Nucleoside phosphorylase/phosphoribosyltransferase catalytic domain"/>
    <property type="match status" value="1"/>
</dbReference>
<evidence type="ECO:0000256" key="5">
    <source>
        <dbReference type="ARBA" id="ARBA00011738"/>
    </source>
</evidence>
<name>A0AAW9NXH2_9BACL</name>